<keyword evidence="3 6" id="KW-0812">Transmembrane</keyword>
<dbReference type="GO" id="GO:0005886">
    <property type="term" value="C:plasma membrane"/>
    <property type="evidence" value="ECO:0007669"/>
    <property type="project" value="UniProtKB-SubCell"/>
</dbReference>
<evidence type="ECO:0000256" key="4">
    <source>
        <dbReference type="ARBA" id="ARBA00022989"/>
    </source>
</evidence>
<evidence type="ECO:0000256" key="5">
    <source>
        <dbReference type="ARBA" id="ARBA00023136"/>
    </source>
</evidence>
<comment type="caution">
    <text evidence="7">The sequence shown here is derived from an EMBL/GenBank/DDBJ whole genome shotgun (WGS) entry which is preliminary data.</text>
</comment>
<protein>
    <submittedName>
        <fullName evidence="7">Flippase-like domain-containing protein</fullName>
    </submittedName>
</protein>
<proteinExistence type="predicted"/>
<evidence type="ECO:0000256" key="6">
    <source>
        <dbReference type="SAM" id="Phobius"/>
    </source>
</evidence>
<feature type="transmembrane region" description="Helical" evidence="6">
    <location>
        <begin position="280"/>
        <end position="299"/>
    </location>
</feature>
<feature type="transmembrane region" description="Helical" evidence="6">
    <location>
        <begin position="248"/>
        <end position="268"/>
    </location>
</feature>
<feature type="transmembrane region" description="Helical" evidence="6">
    <location>
        <begin position="38"/>
        <end position="60"/>
    </location>
</feature>
<reference evidence="7" key="1">
    <citation type="journal article" date="2020" name="mSystems">
        <title>Genome- and Community-Level Interaction Insights into Carbon Utilization and Element Cycling Functions of Hydrothermarchaeota in Hydrothermal Sediment.</title>
        <authorList>
            <person name="Zhou Z."/>
            <person name="Liu Y."/>
            <person name="Xu W."/>
            <person name="Pan J."/>
            <person name="Luo Z.H."/>
            <person name="Li M."/>
        </authorList>
    </citation>
    <scope>NUCLEOTIDE SEQUENCE [LARGE SCALE GENOMIC DNA]</scope>
    <source>
        <strain evidence="7">SpSt-767</strain>
    </source>
</reference>
<dbReference type="InterPro" id="IPR022791">
    <property type="entry name" value="L-PG_synthase/AglD"/>
</dbReference>
<dbReference type="PANTHER" id="PTHR40277">
    <property type="entry name" value="BLL5419 PROTEIN"/>
    <property type="match status" value="1"/>
</dbReference>
<keyword evidence="4 6" id="KW-1133">Transmembrane helix</keyword>
<evidence type="ECO:0000256" key="1">
    <source>
        <dbReference type="ARBA" id="ARBA00004651"/>
    </source>
</evidence>
<gene>
    <name evidence="7" type="ORF">ENV52_00470</name>
</gene>
<organism evidence="7">
    <name type="scientific">Desulfobacca acetoxidans</name>
    <dbReference type="NCBI Taxonomy" id="60893"/>
    <lineage>
        <taxon>Bacteria</taxon>
        <taxon>Pseudomonadati</taxon>
        <taxon>Thermodesulfobacteriota</taxon>
        <taxon>Desulfobaccia</taxon>
        <taxon>Desulfobaccales</taxon>
        <taxon>Desulfobaccaceae</taxon>
        <taxon>Desulfobacca</taxon>
    </lineage>
</organism>
<dbReference type="EMBL" id="DTGR01000012">
    <property type="protein sequence ID" value="HHS28162.1"/>
    <property type="molecule type" value="Genomic_DNA"/>
</dbReference>
<feature type="transmembrane region" description="Helical" evidence="6">
    <location>
        <begin position="218"/>
        <end position="242"/>
    </location>
</feature>
<comment type="subcellular location">
    <subcellularLocation>
        <location evidence="1">Cell membrane</location>
        <topology evidence="1">Multi-pass membrane protein</topology>
    </subcellularLocation>
</comment>
<name>A0A7V6A0T6_9BACT</name>
<keyword evidence="2" id="KW-1003">Cell membrane</keyword>
<keyword evidence="5 6" id="KW-0472">Membrane</keyword>
<dbReference type="AlphaFoldDB" id="A0A7V6A0T6"/>
<evidence type="ECO:0000256" key="2">
    <source>
        <dbReference type="ARBA" id="ARBA00022475"/>
    </source>
</evidence>
<dbReference type="PANTHER" id="PTHR40277:SF1">
    <property type="entry name" value="BLL5419 PROTEIN"/>
    <property type="match status" value="1"/>
</dbReference>
<accession>A0A7V6A0T6</accession>
<evidence type="ECO:0000256" key="3">
    <source>
        <dbReference type="ARBA" id="ARBA00022692"/>
    </source>
</evidence>
<sequence length="319" mass="35376">MRKLNLLLLVLALVFLIWMLHQVGWRTIWQHLLKVGWWWPVVLLPYGLVNGIEAVSWNLLLTSQGNRPSLTRLFCLRLAGEALNTLTPTAGLGGEPFKAGRLAAAGMPWQEATASVIIHKGVAVLSLALYIFLGLALVPFLLTLSSSLEGFLLAGAILLIAAALIFIFLQGRDPCVQGIRLLERLGLCPRKLKEKEQELETLDAWMSSFYREHPGRGFLSLALFFLSWLTHALEVYLVFWLLGHPVTWELAVCLDALAMLFTAMGFFIPVSLGVQDGGNILLALGFNLGATLGAAFSMIRRLREAFWMGLGLMFAAYER</sequence>
<feature type="transmembrane region" description="Helical" evidence="6">
    <location>
        <begin position="150"/>
        <end position="169"/>
    </location>
</feature>
<dbReference type="Pfam" id="PF03706">
    <property type="entry name" value="LPG_synthase_TM"/>
    <property type="match status" value="1"/>
</dbReference>
<feature type="transmembrane region" description="Helical" evidence="6">
    <location>
        <begin position="122"/>
        <end position="144"/>
    </location>
</feature>
<evidence type="ECO:0000313" key="7">
    <source>
        <dbReference type="EMBL" id="HHS28162.1"/>
    </source>
</evidence>
<dbReference type="NCBIfam" id="TIGR00374">
    <property type="entry name" value="flippase-like domain"/>
    <property type="match status" value="1"/>
</dbReference>